<evidence type="ECO:0000256" key="1">
    <source>
        <dbReference type="ARBA" id="ARBA00022729"/>
    </source>
</evidence>
<dbReference type="PROSITE" id="PS50983">
    <property type="entry name" value="FE_B12_PBP"/>
    <property type="match status" value="1"/>
</dbReference>
<dbReference type="HOGENOM" id="CLU_038034_2_5_6"/>
<dbReference type="STRING" id="626887.J057_09871"/>
<evidence type="ECO:0000259" key="3">
    <source>
        <dbReference type="PROSITE" id="PS50983"/>
    </source>
</evidence>
<dbReference type="InterPro" id="IPR002491">
    <property type="entry name" value="ABC_transptr_periplasmic_BD"/>
</dbReference>
<dbReference type="AlphaFoldDB" id="N6WVQ8"/>
<dbReference type="InterPro" id="IPR054828">
    <property type="entry name" value="Vit_B12_bind_prot"/>
</dbReference>
<dbReference type="EMBL" id="APLQ01000011">
    <property type="protein sequence ID" value="ENO15651.1"/>
    <property type="molecule type" value="Genomic_DNA"/>
</dbReference>
<evidence type="ECO:0000313" key="5">
    <source>
        <dbReference type="Proteomes" id="UP000013165"/>
    </source>
</evidence>
<reference evidence="4 5" key="1">
    <citation type="journal article" date="2013" name="Genome Announc.">
        <title>Genome Sequence of the Polycyclic Aromatic Hydrocarbon-Degrading Bacterium Strain Marinobacter nanhaiticus D15-8WT.</title>
        <authorList>
            <person name="Cui Z."/>
            <person name="Gao W."/>
            <person name="Li Q."/>
            <person name="Xu G."/>
            <person name="Zheng L."/>
        </authorList>
    </citation>
    <scope>NUCLEOTIDE SEQUENCE [LARGE SCALE GENOMIC DNA]</scope>
    <source>
        <strain evidence="4 5">D15-8W</strain>
    </source>
</reference>
<evidence type="ECO:0000313" key="4">
    <source>
        <dbReference type="EMBL" id="ENO15651.1"/>
    </source>
</evidence>
<feature type="signal peptide" evidence="2">
    <location>
        <begin position="1"/>
        <end position="22"/>
    </location>
</feature>
<feature type="chain" id="PRO_5004127310" evidence="2">
    <location>
        <begin position="23"/>
        <end position="301"/>
    </location>
</feature>
<keyword evidence="5" id="KW-1185">Reference proteome</keyword>
<comment type="caution">
    <text evidence="4">The sequence shown here is derived from an EMBL/GenBank/DDBJ whole genome shotgun (WGS) entry which is preliminary data.</text>
</comment>
<proteinExistence type="predicted"/>
<feature type="domain" description="Fe/B12 periplasmic-binding" evidence="3">
    <location>
        <begin position="42"/>
        <end position="290"/>
    </location>
</feature>
<protein>
    <submittedName>
        <fullName evidence="4">Cobalamin-binding protein</fullName>
    </submittedName>
</protein>
<dbReference type="eggNOG" id="COG0614">
    <property type="taxonomic scope" value="Bacteria"/>
</dbReference>
<dbReference type="PANTHER" id="PTHR30535:SF34">
    <property type="entry name" value="MOLYBDATE-BINDING PROTEIN MOLA"/>
    <property type="match status" value="1"/>
</dbReference>
<dbReference type="Pfam" id="PF01497">
    <property type="entry name" value="Peripla_BP_2"/>
    <property type="match status" value="1"/>
</dbReference>
<dbReference type="SUPFAM" id="SSF53807">
    <property type="entry name" value="Helical backbone' metal receptor"/>
    <property type="match status" value="1"/>
</dbReference>
<dbReference type="RefSeq" id="WP_004579947.1">
    <property type="nucleotide sequence ID" value="NZ_AP028878.1"/>
</dbReference>
<gene>
    <name evidence="4" type="ORF">J057_09871</name>
</gene>
<dbReference type="InterPro" id="IPR050902">
    <property type="entry name" value="ABC_Transporter_SBP"/>
</dbReference>
<dbReference type="NCBIfam" id="NF038402">
    <property type="entry name" value="TroA_like"/>
    <property type="match status" value="1"/>
</dbReference>
<dbReference type="Proteomes" id="UP000013165">
    <property type="component" value="Unassembled WGS sequence"/>
</dbReference>
<evidence type="ECO:0000256" key="2">
    <source>
        <dbReference type="SAM" id="SignalP"/>
    </source>
</evidence>
<dbReference type="PATRIC" id="fig|626887.3.peg.1981"/>
<accession>N6WVQ8</accession>
<dbReference type="Gene3D" id="3.40.50.1980">
    <property type="entry name" value="Nitrogenase molybdenum iron protein domain"/>
    <property type="match status" value="2"/>
</dbReference>
<sequence length="301" mass="32886">MPFRFRQGVFLLVFWGWASLCAALTVTDDTGVQVTLDHPPQRIVSLAPHATELLFSLGLGSHVVGVSEYSDYPPPALDIPRVGRHNNFNLEKILALKPDLILAWASGNGPDVIKRLRDFGFVVFALEPETLTAVPDALVRLGHLTGKEFIARKKAAAYRNRLEQITERYADHATVRVFYQVWDAPLMTLAGEQYVTDAIARCGGQNIFADMPGKTATVGEEAVLARAPELILAAGDSGSKSTFNRWRALGGIPAVEYDQLVLLPPDLLARPTLRLVDGLQHLCQAIEGARRGGARVNSETP</sequence>
<keyword evidence="1 2" id="KW-0732">Signal</keyword>
<dbReference type="PANTHER" id="PTHR30535">
    <property type="entry name" value="VITAMIN B12-BINDING PROTEIN"/>
    <property type="match status" value="1"/>
</dbReference>
<name>N6WVQ8_9GAMM</name>
<dbReference type="OrthoDB" id="6495095at2"/>
<organism evidence="4 5">
    <name type="scientific">Marinobacter nanhaiticus D15-8W</name>
    <dbReference type="NCBI Taxonomy" id="626887"/>
    <lineage>
        <taxon>Bacteria</taxon>
        <taxon>Pseudomonadati</taxon>
        <taxon>Pseudomonadota</taxon>
        <taxon>Gammaproteobacteria</taxon>
        <taxon>Pseudomonadales</taxon>
        <taxon>Marinobacteraceae</taxon>
        <taxon>Marinobacter</taxon>
    </lineage>
</organism>
<dbReference type="CDD" id="cd01144">
    <property type="entry name" value="BtuF"/>
    <property type="match status" value="1"/>
</dbReference>